<dbReference type="AlphaFoldDB" id="A0A1A6AIJ0"/>
<dbReference type="PANTHER" id="PTHR30032">
    <property type="entry name" value="N-ACETYLMURAMOYL-L-ALANINE AMIDASE-RELATED"/>
    <property type="match status" value="1"/>
</dbReference>
<dbReference type="RefSeq" id="WP_065079853.1">
    <property type="nucleotide sequence ID" value="NZ_LROS01000077.1"/>
</dbReference>
<feature type="signal peptide" evidence="2">
    <location>
        <begin position="1"/>
        <end position="30"/>
    </location>
</feature>
<reference evidence="3 4" key="1">
    <citation type="journal article" date="2012" name="Front. Microbiol.">
        <title>Draft Genome Sequence of the Virulent Strain 01-B526 of the Fish Pathogen Aeromonas salmonicida.</title>
        <authorList>
            <person name="Charette S.J."/>
            <person name="Brochu F."/>
            <person name="Boyle B."/>
            <person name="Filion G."/>
            <person name="Tanaka K.H."/>
            <person name="Derome N."/>
        </authorList>
    </citation>
    <scope>NUCLEOTIDE SEQUENCE [LARGE SCALE GENOMIC DNA]</scope>
    <source>
        <strain evidence="3 4">P11</strain>
    </source>
</reference>
<dbReference type="InterPro" id="IPR007253">
    <property type="entry name" value="Cell_wall-bd_2"/>
</dbReference>
<evidence type="ECO:0000256" key="2">
    <source>
        <dbReference type="SAM" id="SignalP"/>
    </source>
</evidence>
<proteinExistence type="predicted"/>
<organism evidence="3 4">
    <name type="scientific">Clostridium ragsdalei P11</name>
    <dbReference type="NCBI Taxonomy" id="1353534"/>
    <lineage>
        <taxon>Bacteria</taxon>
        <taxon>Bacillati</taxon>
        <taxon>Bacillota</taxon>
        <taxon>Clostridia</taxon>
        <taxon>Eubacteriales</taxon>
        <taxon>Clostridiaceae</taxon>
        <taxon>Clostridium</taxon>
    </lineage>
</organism>
<dbReference type="PANTHER" id="PTHR30032:SF8">
    <property type="entry name" value="GERMINATION-SPECIFIC N-ACETYLMURAMOYL-L-ALANINE AMIDASE"/>
    <property type="match status" value="1"/>
</dbReference>
<evidence type="ECO:0000313" key="3">
    <source>
        <dbReference type="EMBL" id="OBR89861.1"/>
    </source>
</evidence>
<sequence length="1110" mass="118245">MKRNAIKAISTTAVLSLLLSPALPVTSAKAAAGEVTKLSGADCYETAATVATQNWTSTDNVILASGGGYADAISSAVLAKQLKAPVLLTEAGSLNSNAKSALDKLKPKNIYIIGGIASICQKTRDDLKSQGYNLIELSGKNRYETNIAVAKQLVKLGVSADNIMMVGGEGFPDALSAAPVAAAKGEILLLGVNSTQAMSPVVDFIKSNNSKVTVVGTQTLINDDTYKSVGAVNRISGGSDRFATNLNILNQFDSELKADKLYIANATGDKYADALIAASVAGINDAPLVLIDGQDDSGTENAMNYIKNKAGKTTDLNLVGENGTVSDKTISDINAAASGSGVESATVGSVTTNGLNQVKVVFNTDVDKDSAERAANYEIDGDHLGYTAQTQATATLQEDNRTVLITFSHPFTLNKSVTFTVKSAINTKNLGSTIPKYDKQITFSSIGTPTLGSVTAVGGNKLRVKFSEPIRMDSSNLSSFKINRQSITAFGINTSDSITKFRDKSLDGTWADGVDLYFNSPLPVGKNTFTVPNGEAGGKFSDAVNLPISSTSKDFTVNSVSGNPQVQSVTSNNVDTIYIKYNRPMDQQTALEPSNYKLNGTTVDVDDSYVTFDTGSGDTIVKITKLGNKLKQGENTVTVKGNVIDTFGNYISESNMNLYIGGDTSKPAVTTASILDEETMRIKFNKDVSVSYAENKGNYTILDSTGTNITYKIDRINAITVDGNSKKTFDIKFKEDSLKGSKYTLTVKNIIDTEANPNIMNDYTTTLSGMDNEGTNVTEILRRVDNSHAVAIFFSKAMDQSSLENSANYMFKDGNGNVRSLPSSVTVSPSIDGKSVTVEFNSDYTIGSGTNGSSVIKMGVKNLKDVDGNPLEVGSYLGDVTIDNNNDGPSIVAGTSQMTFVNNDIDVKVSLSKPLDVLSLNDFRLAGYAPDTGYVSGNDVMLAYKSGIKNNQKINAIKNEGSMANLSIENTKSVDAAGRNIRSGSTVVYVPPLTEQDMWSASPNSGMNVVKVVFNQDIDIAITTSYIDDFLFTNEETGQELTPTSVWVDSRTVVYRFSNSTLNRGDRILVRANSDSSKINIRSESHNTSGYTVYSPSDDDISGKVITVGE</sequence>
<evidence type="ECO:0000313" key="4">
    <source>
        <dbReference type="Proteomes" id="UP000093954"/>
    </source>
</evidence>
<dbReference type="EMBL" id="LROS01000077">
    <property type="protein sequence ID" value="OBR89861.1"/>
    <property type="molecule type" value="Genomic_DNA"/>
</dbReference>
<comment type="caution">
    <text evidence="3">The sequence shown here is derived from an EMBL/GenBank/DDBJ whole genome shotgun (WGS) entry which is preliminary data.</text>
</comment>
<name>A0A1A6AIJ0_9CLOT</name>
<keyword evidence="1 2" id="KW-0732">Signal</keyword>
<dbReference type="Pfam" id="PF04122">
    <property type="entry name" value="CW_binding_2"/>
    <property type="match status" value="3"/>
</dbReference>
<dbReference type="InterPro" id="IPR014755">
    <property type="entry name" value="Cu-Rt/internalin_Ig-like"/>
</dbReference>
<accession>A0A1A6AIJ0</accession>
<dbReference type="Gene3D" id="2.60.40.1220">
    <property type="match status" value="4"/>
</dbReference>
<dbReference type="Proteomes" id="UP000093954">
    <property type="component" value="Unassembled WGS sequence"/>
</dbReference>
<feature type="chain" id="PRO_5008342441" evidence="2">
    <location>
        <begin position="31"/>
        <end position="1110"/>
    </location>
</feature>
<dbReference type="Gene3D" id="3.40.50.12090">
    <property type="match status" value="2"/>
</dbReference>
<gene>
    <name evidence="3" type="primary">lytB_3</name>
    <name evidence="3" type="ORF">CLRAG_38380</name>
</gene>
<dbReference type="PATRIC" id="fig|1353534.3.peg.3908"/>
<protein>
    <submittedName>
        <fullName evidence="3">Amidase enhancer</fullName>
    </submittedName>
</protein>
<evidence type="ECO:0000256" key="1">
    <source>
        <dbReference type="ARBA" id="ARBA00022729"/>
    </source>
</evidence>
<dbReference type="InterPro" id="IPR051922">
    <property type="entry name" value="Bact_Sporulation_Assoc"/>
</dbReference>
<keyword evidence="4" id="KW-1185">Reference proteome</keyword>